<dbReference type="Gene3D" id="3.30.559.10">
    <property type="entry name" value="Chloramphenicol acetyltransferase-like domain"/>
    <property type="match status" value="1"/>
</dbReference>
<evidence type="ECO:0000256" key="5">
    <source>
        <dbReference type="ARBA" id="ARBA00023315"/>
    </source>
</evidence>
<evidence type="ECO:0000313" key="10">
    <source>
        <dbReference type="EMBL" id="TMQ51150.1"/>
    </source>
</evidence>
<dbReference type="InterPro" id="IPR003016">
    <property type="entry name" value="2-oxoA_DH_lipoyl-BS"/>
</dbReference>
<evidence type="ECO:0000259" key="9">
    <source>
        <dbReference type="PROSITE" id="PS51826"/>
    </source>
</evidence>
<feature type="compositionally biased region" description="Low complexity" evidence="7">
    <location>
        <begin position="86"/>
        <end position="100"/>
    </location>
</feature>
<organism evidence="10 11">
    <name type="scientific">Eiseniibacteriota bacterium</name>
    <dbReference type="NCBI Taxonomy" id="2212470"/>
    <lineage>
        <taxon>Bacteria</taxon>
        <taxon>Candidatus Eiseniibacteriota</taxon>
    </lineage>
</organism>
<feature type="domain" description="Peripheral subunit-binding (PSBD)" evidence="9">
    <location>
        <begin position="137"/>
        <end position="174"/>
    </location>
</feature>
<sequence length="457" mass="48599">MPVTIVVPQLGESVVEGTVGKWLKKEGEPIAKDEPIVEIITDKINIELPAPAAGTLGKITVPEGTVAQVGQQLGVILQQGESLPAGAQAGAAGPQQSNARPPAPPAQPSGGGAPAREPAPARAGAAVAEAPSGEDQRVSPAVRKLLKEHSLDVSGIRGSGMGGRVTREDVLNHIEAGKVAASAGAGAPALQQASGAAPGRTPVAPVAAKPLQPIPAPAFAQPGSREEVVQPLSNVRKKIAENMLRSRHSAAHCSTWDEVDMTALVEMRARLKERIKTTYGVNLTYTPFIMKAVVRALREFPILNASMTETEVHYKQYYNIGVAVHREQGLIVPVVHDADRKTLLQLAQEIEDLGSRARADKLTLNDIQGGTFTITNAGMFGATASTPIINYPEVGVLGVHLIQERAVVRDHRIVIRLMMTLVLSFDHRLVDGTPAVQFLHRVKELLEDPESWLLDSI</sequence>
<dbReference type="PROSITE" id="PS50968">
    <property type="entry name" value="BIOTINYL_LIPOYL"/>
    <property type="match status" value="1"/>
</dbReference>
<evidence type="ECO:0000256" key="1">
    <source>
        <dbReference type="ARBA" id="ARBA00001938"/>
    </source>
</evidence>
<dbReference type="PANTHER" id="PTHR43178">
    <property type="entry name" value="DIHYDROLIPOAMIDE ACETYLTRANSFERASE COMPONENT OF PYRUVATE DEHYDROGENASE COMPLEX"/>
    <property type="match status" value="1"/>
</dbReference>
<dbReference type="InterPro" id="IPR000089">
    <property type="entry name" value="Biotin_lipoyl"/>
</dbReference>
<dbReference type="CDD" id="cd06849">
    <property type="entry name" value="lipoyl_domain"/>
    <property type="match status" value="1"/>
</dbReference>
<dbReference type="Pfam" id="PF00364">
    <property type="entry name" value="Biotin_lipoyl"/>
    <property type="match status" value="1"/>
</dbReference>
<name>A0A538SIF2_UNCEI</name>
<dbReference type="GO" id="GO:0031405">
    <property type="term" value="F:lipoic acid binding"/>
    <property type="evidence" value="ECO:0007669"/>
    <property type="project" value="TreeGrafter"/>
</dbReference>
<evidence type="ECO:0000259" key="8">
    <source>
        <dbReference type="PROSITE" id="PS50968"/>
    </source>
</evidence>
<dbReference type="PROSITE" id="PS51826">
    <property type="entry name" value="PSBD"/>
    <property type="match status" value="1"/>
</dbReference>
<protein>
    <recommendedName>
        <fullName evidence="6">Dihydrolipoamide acetyltransferase component of pyruvate dehydrogenase complex</fullName>
        <ecNumber evidence="6">2.3.1.-</ecNumber>
    </recommendedName>
</protein>
<dbReference type="AlphaFoldDB" id="A0A538SIF2"/>
<dbReference type="InterPro" id="IPR004167">
    <property type="entry name" value="PSBD"/>
</dbReference>
<dbReference type="GO" id="GO:0005737">
    <property type="term" value="C:cytoplasm"/>
    <property type="evidence" value="ECO:0007669"/>
    <property type="project" value="TreeGrafter"/>
</dbReference>
<dbReference type="InterPro" id="IPR023213">
    <property type="entry name" value="CAT-like_dom_sf"/>
</dbReference>
<dbReference type="PANTHER" id="PTHR43178:SF5">
    <property type="entry name" value="LIPOAMIDE ACYLTRANSFERASE COMPONENT OF BRANCHED-CHAIN ALPHA-KETO ACID DEHYDROGENASE COMPLEX, MITOCHONDRIAL"/>
    <property type="match status" value="1"/>
</dbReference>
<feature type="domain" description="Lipoyl-binding" evidence="8">
    <location>
        <begin position="2"/>
        <end position="77"/>
    </location>
</feature>
<evidence type="ECO:0000256" key="6">
    <source>
        <dbReference type="RuleBase" id="RU003423"/>
    </source>
</evidence>
<feature type="compositionally biased region" description="Low complexity" evidence="7">
    <location>
        <begin position="114"/>
        <end position="133"/>
    </location>
</feature>
<keyword evidence="3 6" id="KW-0808">Transferase</keyword>
<dbReference type="SUPFAM" id="SSF51230">
    <property type="entry name" value="Single hybrid motif"/>
    <property type="match status" value="1"/>
</dbReference>
<accession>A0A538SIF2</accession>
<dbReference type="SUPFAM" id="SSF52777">
    <property type="entry name" value="CoA-dependent acyltransferases"/>
    <property type="match status" value="1"/>
</dbReference>
<evidence type="ECO:0000256" key="7">
    <source>
        <dbReference type="SAM" id="MobiDB-lite"/>
    </source>
</evidence>
<evidence type="ECO:0000313" key="11">
    <source>
        <dbReference type="Proteomes" id="UP000316292"/>
    </source>
</evidence>
<feature type="region of interest" description="Disordered" evidence="7">
    <location>
        <begin position="86"/>
        <end position="140"/>
    </location>
</feature>
<comment type="similarity">
    <text evidence="2 6">Belongs to the 2-oxoacid dehydrogenase family.</text>
</comment>
<evidence type="ECO:0000256" key="3">
    <source>
        <dbReference type="ARBA" id="ARBA00022679"/>
    </source>
</evidence>
<dbReference type="InterPro" id="IPR036625">
    <property type="entry name" value="E3-bd_dom_sf"/>
</dbReference>
<dbReference type="Gene3D" id="4.10.320.10">
    <property type="entry name" value="E3-binding domain"/>
    <property type="match status" value="1"/>
</dbReference>
<dbReference type="InterPro" id="IPR001078">
    <property type="entry name" value="2-oxoacid_DH_actylTfrase"/>
</dbReference>
<dbReference type="FunFam" id="3.30.559.10:FF:000007">
    <property type="entry name" value="Dihydrolipoamide acetyltransferase component of pyruvate dehydrogenase complex"/>
    <property type="match status" value="1"/>
</dbReference>
<dbReference type="GO" id="GO:0016407">
    <property type="term" value="F:acetyltransferase activity"/>
    <property type="evidence" value="ECO:0007669"/>
    <property type="project" value="TreeGrafter"/>
</dbReference>
<dbReference type="InterPro" id="IPR011053">
    <property type="entry name" value="Single_hybrid_motif"/>
</dbReference>
<dbReference type="PROSITE" id="PS00189">
    <property type="entry name" value="LIPOYL"/>
    <property type="match status" value="1"/>
</dbReference>
<reference evidence="10 11" key="1">
    <citation type="journal article" date="2019" name="Nat. Microbiol.">
        <title>Mediterranean grassland soil C-N compound turnover is dependent on rainfall and depth, and is mediated by genomically divergent microorganisms.</title>
        <authorList>
            <person name="Diamond S."/>
            <person name="Andeer P.F."/>
            <person name="Li Z."/>
            <person name="Crits-Christoph A."/>
            <person name="Burstein D."/>
            <person name="Anantharaman K."/>
            <person name="Lane K.R."/>
            <person name="Thomas B.C."/>
            <person name="Pan C."/>
            <person name="Northen T.R."/>
            <person name="Banfield J.F."/>
        </authorList>
    </citation>
    <scope>NUCLEOTIDE SEQUENCE [LARGE SCALE GENOMIC DNA]</scope>
    <source>
        <strain evidence="10">WS_1</strain>
    </source>
</reference>
<dbReference type="Gene3D" id="2.40.50.100">
    <property type="match status" value="1"/>
</dbReference>
<dbReference type="Pfam" id="PF02817">
    <property type="entry name" value="E3_binding"/>
    <property type="match status" value="1"/>
</dbReference>
<evidence type="ECO:0000256" key="2">
    <source>
        <dbReference type="ARBA" id="ARBA00007317"/>
    </source>
</evidence>
<comment type="cofactor">
    <cofactor evidence="1 6">
        <name>(R)-lipoate</name>
        <dbReference type="ChEBI" id="CHEBI:83088"/>
    </cofactor>
</comment>
<evidence type="ECO:0000256" key="4">
    <source>
        <dbReference type="ARBA" id="ARBA00022823"/>
    </source>
</evidence>
<dbReference type="InterPro" id="IPR050743">
    <property type="entry name" value="2-oxoacid_DH_E2_comp"/>
</dbReference>
<dbReference type="Proteomes" id="UP000316292">
    <property type="component" value="Unassembled WGS sequence"/>
</dbReference>
<keyword evidence="4 6" id="KW-0450">Lipoyl</keyword>
<dbReference type="EC" id="2.3.1.-" evidence="6"/>
<dbReference type="Pfam" id="PF00198">
    <property type="entry name" value="2-oxoacid_dh"/>
    <property type="match status" value="1"/>
</dbReference>
<proteinExistence type="inferred from homology"/>
<comment type="caution">
    <text evidence="10">The sequence shown here is derived from an EMBL/GenBank/DDBJ whole genome shotgun (WGS) entry which is preliminary data.</text>
</comment>
<keyword evidence="5 6" id="KW-0012">Acyltransferase</keyword>
<dbReference type="SUPFAM" id="SSF47005">
    <property type="entry name" value="Peripheral subunit-binding domain of 2-oxo acid dehydrogenase complex"/>
    <property type="match status" value="1"/>
</dbReference>
<gene>
    <name evidence="10" type="ORF">E6K71_00820</name>
</gene>
<dbReference type="EMBL" id="VBOR01000020">
    <property type="protein sequence ID" value="TMQ51150.1"/>
    <property type="molecule type" value="Genomic_DNA"/>
</dbReference>